<dbReference type="InterPro" id="IPR002083">
    <property type="entry name" value="MATH/TRAF_dom"/>
</dbReference>
<reference evidence="2" key="2">
    <citation type="submission" date="2013-04" db="UniProtKB">
        <authorList>
            <consortium name="EnsemblPlants"/>
        </authorList>
    </citation>
    <scope>IDENTIFICATION</scope>
</reference>
<dbReference type="HOGENOM" id="CLU_004253_6_0_1"/>
<proteinExistence type="predicted"/>
<dbReference type="Gene3D" id="2.60.210.10">
    <property type="entry name" value="Apoptosis, Tumor Necrosis Factor Receptor Associated Protein 2, Chain A"/>
    <property type="match status" value="1"/>
</dbReference>
<dbReference type="OMA" id="YKYTNED"/>
<name>J3ND82_ORYBR</name>
<dbReference type="InterPro" id="IPR008974">
    <property type="entry name" value="TRAF-like"/>
</dbReference>
<dbReference type="PANTHER" id="PTHR26379:SF443">
    <property type="entry name" value="MATH DOMAIN CONTAINING PROTEIN"/>
    <property type="match status" value="1"/>
</dbReference>
<accession>J3ND82</accession>
<feature type="domain" description="MATH" evidence="1">
    <location>
        <begin position="23"/>
        <end position="144"/>
    </location>
</feature>
<dbReference type="PROSITE" id="PS50144">
    <property type="entry name" value="MATH"/>
    <property type="match status" value="1"/>
</dbReference>
<evidence type="ECO:0000313" key="2">
    <source>
        <dbReference type="EnsemblPlants" id="OB12G19400.1"/>
    </source>
</evidence>
<dbReference type="eggNOG" id="KOG1987">
    <property type="taxonomic scope" value="Eukaryota"/>
</dbReference>
<reference evidence="2" key="1">
    <citation type="journal article" date="2013" name="Nat. Commun.">
        <title>Whole-genome sequencing of Oryza brachyantha reveals mechanisms underlying Oryza genome evolution.</title>
        <authorList>
            <person name="Chen J."/>
            <person name="Huang Q."/>
            <person name="Gao D."/>
            <person name="Wang J."/>
            <person name="Lang Y."/>
            <person name="Liu T."/>
            <person name="Li B."/>
            <person name="Bai Z."/>
            <person name="Luis Goicoechea J."/>
            <person name="Liang C."/>
            <person name="Chen C."/>
            <person name="Zhang W."/>
            <person name="Sun S."/>
            <person name="Liao Y."/>
            <person name="Zhang X."/>
            <person name="Yang L."/>
            <person name="Song C."/>
            <person name="Wang M."/>
            <person name="Shi J."/>
            <person name="Liu G."/>
            <person name="Liu J."/>
            <person name="Zhou H."/>
            <person name="Zhou W."/>
            <person name="Yu Q."/>
            <person name="An N."/>
            <person name="Chen Y."/>
            <person name="Cai Q."/>
            <person name="Wang B."/>
            <person name="Liu B."/>
            <person name="Min J."/>
            <person name="Huang Y."/>
            <person name="Wu H."/>
            <person name="Li Z."/>
            <person name="Zhang Y."/>
            <person name="Yin Y."/>
            <person name="Song W."/>
            <person name="Jiang J."/>
            <person name="Jackson S.A."/>
            <person name="Wing R.A."/>
            <person name="Wang J."/>
            <person name="Chen M."/>
        </authorList>
    </citation>
    <scope>NUCLEOTIDE SEQUENCE [LARGE SCALE GENOMIC DNA]</scope>
    <source>
        <strain evidence="2">cv. IRGC 101232</strain>
    </source>
</reference>
<dbReference type="InterPro" id="IPR045005">
    <property type="entry name" value="BPM1-6"/>
</dbReference>
<dbReference type="CDD" id="cd00121">
    <property type="entry name" value="MATH"/>
    <property type="match status" value="1"/>
</dbReference>
<dbReference type="STRING" id="4533.J3ND82"/>
<evidence type="ECO:0000313" key="3">
    <source>
        <dbReference type="Proteomes" id="UP000006038"/>
    </source>
</evidence>
<dbReference type="PANTHER" id="PTHR26379">
    <property type="entry name" value="BTB/POZ AND MATH DOMAIN-CONTAINING PROTEIN 1"/>
    <property type="match status" value="1"/>
</dbReference>
<dbReference type="PROSITE" id="PS51257">
    <property type="entry name" value="PROKAR_LIPOPROTEIN"/>
    <property type="match status" value="1"/>
</dbReference>
<keyword evidence="3" id="KW-1185">Reference proteome</keyword>
<dbReference type="EnsemblPlants" id="OB12G19400.1">
    <property type="protein sequence ID" value="OB12G19400.1"/>
    <property type="gene ID" value="OB12G19400"/>
</dbReference>
<dbReference type="GO" id="GO:0016567">
    <property type="term" value="P:protein ubiquitination"/>
    <property type="evidence" value="ECO:0007669"/>
    <property type="project" value="InterPro"/>
</dbReference>
<organism evidence="2">
    <name type="scientific">Oryza brachyantha</name>
    <name type="common">malo sina</name>
    <dbReference type="NCBI Taxonomy" id="4533"/>
    <lineage>
        <taxon>Eukaryota</taxon>
        <taxon>Viridiplantae</taxon>
        <taxon>Streptophyta</taxon>
        <taxon>Embryophyta</taxon>
        <taxon>Tracheophyta</taxon>
        <taxon>Spermatophyta</taxon>
        <taxon>Magnoliopsida</taxon>
        <taxon>Liliopsida</taxon>
        <taxon>Poales</taxon>
        <taxon>Poaceae</taxon>
        <taxon>BOP clade</taxon>
        <taxon>Oryzoideae</taxon>
        <taxon>Oryzeae</taxon>
        <taxon>Oryzinae</taxon>
        <taxon>Oryza</taxon>
    </lineage>
</organism>
<sequence length="192" mass="21797">MSTKANVMISTPTASTISLTATTGCHMLKIEGYSLARLLGNGKRFESPKFKAAGYTWRIVFYLTDGNIISMYVKLVHILQNVTAEVQFSLLNQYSAKKTPAPYKDESISYIFRNPSYNNYYRYSLFVGPTKYIEQDGDSIVMRCDIKVLNKPKVYSLSLEKLGVICHCKDDTCERLHDTWSMVSAERSVKVN</sequence>
<protein>
    <recommendedName>
        <fullName evidence="1">MATH domain-containing protein</fullName>
    </recommendedName>
</protein>
<dbReference type="SUPFAM" id="SSF49599">
    <property type="entry name" value="TRAF domain-like"/>
    <property type="match status" value="1"/>
</dbReference>
<evidence type="ECO:0000259" key="1">
    <source>
        <dbReference type="PROSITE" id="PS50144"/>
    </source>
</evidence>
<dbReference type="Gramene" id="OB12G19400.1">
    <property type="protein sequence ID" value="OB12G19400.1"/>
    <property type="gene ID" value="OB12G19400"/>
</dbReference>
<dbReference type="Proteomes" id="UP000006038">
    <property type="component" value="Chromosome 12"/>
</dbReference>
<dbReference type="Pfam" id="PF22486">
    <property type="entry name" value="MATH_2"/>
    <property type="match status" value="1"/>
</dbReference>
<dbReference type="AlphaFoldDB" id="J3ND82"/>